<dbReference type="EMBL" id="FORT01000004">
    <property type="protein sequence ID" value="SFJ59572.1"/>
    <property type="molecule type" value="Genomic_DNA"/>
</dbReference>
<evidence type="ECO:0000313" key="5">
    <source>
        <dbReference type="Proteomes" id="UP000198915"/>
    </source>
</evidence>
<dbReference type="PANTHER" id="PTHR41517:SF1">
    <property type="entry name" value="CUPIN"/>
    <property type="match status" value="1"/>
</dbReference>
<dbReference type="InterPro" id="IPR047183">
    <property type="entry name" value="GDO-like"/>
</dbReference>
<protein>
    <submittedName>
        <fullName evidence="4">Gentisate 1,2-dioxygenase</fullName>
    </submittedName>
</protein>
<evidence type="ECO:0000313" key="4">
    <source>
        <dbReference type="EMBL" id="SFJ59572.1"/>
    </source>
</evidence>
<keyword evidence="1 4" id="KW-0223">Dioxygenase</keyword>
<dbReference type="Gene3D" id="2.60.120.10">
    <property type="entry name" value="Jelly Rolls"/>
    <property type="match status" value="1"/>
</dbReference>
<dbReference type="GO" id="GO:0051213">
    <property type="term" value="F:dioxygenase activity"/>
    <property type="evidence" value="ECO:0007669"/>
    <property type="project" value="UniProtKB-KW"/>
</dbReference>
<feature type="domain" description="Cupin type-2" evidence="3">
    <location>
        <begin position="96"/>
        <end position="163"/>
    </location>
</feature>
<dbReference type="GeneID" id="301132013"/>
<dbReference type="AlphaFoldDB" id="A0A1I3SMY6"/>
<reference evidence="5" key="1">
    <citation type="submission" date="2016-10" db="EMBL/GenBank/DDBJ databases">
        <authorList>
            <person name="Varghese N."/>
            <person name="Submissions S."/>
        </authorList>
    </citation>
    <scope>NUCLEOTIDE SEQUENCE [LARGE SCALE GENOMIC DNA]</scope>
    <source>
        <strain evidence="5">OK042</strain>
    </source>
</reference>
<evidence type="ECO:0000256" key="2">
    <source>
        <dbReference type="ARBA" id="ARBA00023002"/>
    </source>
</evidence>
<keyword evidence="2" id="KW-0560">Oxidoreductase</keyword>
<proteinExistence type="predicted"/>
<evidence type="ECO:0000259" key="3">
    <source>
        <dbReference type="Pfam" id="PF07883"/>
    </source>
</evidence>
<keyword evidence="5" id="KW-1185">Reference proteome</keyword>
<dbReference type="Pfam" id="PF07883">
    <property type="entry name" value="Cupin_2"/>
    <property type="match status" value="2"/>
</dbReference>
<dbReference type="InterPro" id="IPR013096">
    <property type="entry name" value="Cupin_2"/>
</dbReference>
<dbReference type="CDD" id="cd02216">
    <property type="entry name" value="cupin_GDO-like_N"/>
    <property type="match status" value="1"/>
</dbReference>
<organism evidence="4 5">
    <name type="scientific">Brevibacillus centrosporus</name>
    <dbReference type="NCBI Taxonomy" id="54910"/>
    <lineage>
        <taxon>Bacteria</taxon>
        <taxon>Bacillati</taxon>
        <taxon>Bacillota</taxon>
        <taxon>Bacilli</taxon>
        <taxon>Bacillales</taxon>
        <taxon>Paenibacillaceae</taxon>
        <taxon>Brevibacillus</taxon>
    </lineage>
</organism>
<dbReference type="RefSeq" id="WP_092267677.1">
    <property type="nucleotide sequence ID" value="NZ_CP176856.1"/>
</dbReference>
<evidence type="ECO:0000256" key="1">
    <source>
        <dbReference type="ARBA" id="ARBA00022964"/>
    </source>
</evidence>
<sequence length="367" mass="42040">MKQSVDLHSFHEKLDRNNLGPLWASIHDLNTIEPKARPIPYLWKRELIEKHLEEAEDLLQVGDGADRRAVFLINPGMKDLIPYGWGGATHTLYAAVQAVKPGEIAPAHRHTTTALRFIMKGEGGSGRVNGEKIPFEPGDYLITPTWTWHDHTNQGEETIMWMDCLDVPFTLFMNVCFTEFYPEKQQELLVPDDYSSKRYQGGMVRPISDRSPSIAPLGRYKWELTQKGLDGLSEFEPDPFDGYAIEYINPSTGKDANNRIGARMQKLPPKFFGKAHRHVHSNVYHVFKGSGYTVMNGVKFEWSEGDFFVIPPWVWHEHVNLSETEDALLFSTNDLPIMEAFDFERKEEYRENGGSQIITEVFVPIEE</sequence>
<dbReference type="PANTHER" id="PTHR41517">
    <property type="entry name" value="1,2-DIOXYGENASE PROTEIN-RELATED"/>
    <property type="match status" value="1"/>
</dbReference>
<dbReference type="InterPro" id="IPR011051">
    <property type="entry name" value="RmlC_Cupin_sf"/>
</dbReference>
<accession>A0A1I3SMY6</accession>
<dbReference type="SUPFAM" id="SSF51182">
    <property type="entry name" value="RmlC-like cupins"/>
    <property type="match status" value="1"/>
</dbReference>
<dbReference type="Proteomes" id="UP000198915">
    <property type="component" value="Unassembled WGS sequence"/>
</dbReference>
<dbReference type="STRING" id="1884381.SAMN05518846_104223"/>
<dbReference type="InterPro" id="IPR014710">
    <property type="entry name" value="RmlC-like_jellyroll"/>
</dbReference>
<gene>
    <name evidence="4" type="ORF">SAMN05518846_104223</name>
</gene>
<name>A0A1I3SMY6_9BACL</name>
<dbReference type="CDD" id="cd06992">
    <property type="entry name" value="cupin_GDO-like_C"/>
    <property type="match status" value="1"/>
</dbReference>
<feature type="domain" description="Cupin type-2" evidence="3">
    <location>
        <begin position="264"/>
        <end position="329"/>
    </location>
</feature>